<dbReference type="Proteomes" id="UP000319342">
    <property type="component" value="Chromosome"/>
</dbReference>
<dbReference type="PROSITE" id="PS51257">
    <property type="entry name" value="PROKAR_LIPOPROTEIN"/>
    <property type="match status" value="1"/>
</dbReference>
<gene>
    <name evidence="1" type="ORF">Pla163_37230</name>
</gene>
<keyword evidence="2" id="KW-1185">Reference proteome</keyword>
<organism evidence="1 2">
    <name type="scientific">Rohdeia mirabilis</name>
    <dbReference type="NCBI Taxonomy" id="2528008"/>
    <lineage>
        <taxon>Bacteria</taxon>
        <taxon>Pseudomonadati</taxon>
        <taxon>Planctomycetota</taxon>
        <taxon>Planctomycetia</taxon>
        <taxon>Planctomycetia incertae sedis</taxon>
        <taxon>Rohdeia</taxon>
    </lineage>
</organism>
<evidence type="ECO:0000313" key="1">
    <source>
        <dbReference type="EMBL" id="QDU86572.1"/>
    </source>
</evidence>
<reference evidence="1 2" key="1">
    <citation type="submission" date="2019-02" db="EMBL/GenBank/DDBJ databases">
        <title>Deep-cultivation of Planctomycetes and their phenomic and genomic characterization uncovers novel biology.</title>
        <authorList>
            <person name="Wiegand S."/>
            <person name="Jogler M."/>
            <person name="Boedeker C."/>
            <person name="Pinto D."/>
            <person name="Vollmers J."/>
            <person name="Rivas-Marin E."/>
            <person name="Kohn T."/>
            <person name="Peeters S.H."/>
            <person name="Heuer A."/>
            <person name="Rast P."/>
            <person name="Oberbeckmann S."/>
            <person name="Bunk B."/>
            <person name="Jeske O."/>
            <person name="Meyerdierks A."/>
            <person name="Storesund J.E."/>
            <person name="Kallscheuer N."/>
            <person name="Luecker S."/>
            <person name="Lage O.M."/>
            <person name="Pohl T."/>
            <person name="Merkel B.J."/>
            <person name="Hornburger P."/>
            <person name="Mueller R.-W."/>
            <person name="Bruemmer F."/>
            <person name="Labrenz M."/>
            <person name="Spormann A.M."/>
            <person name="Op den Camp H."/>
            <person name="Overmann J."/>
            <person name="Amann R."/>
            <person name="Jetten M.S.M."/>
            <person name="Mascher T."/>
            <person name="Medema M.H."/>
            <person name="Devos D.P."/>
            <person name="Kaster A.-K."/>
            <person name="Ovreas L."/>
            <person name="Rohde M."/>
            <person name="Galperin M.Y."/>
            <person name="Jogler C."/>
        </authorList>
    </citation>
    <scope>NUCLEOTIDE SEQUENCE [LARGE SCALE GENOMIC DNA]</scope>
    <source>
        <strain evidence="1 2">Pla163</strain>
    </source>
</reference>
<accession>A0A518D515</accession>
<dbReference type="AlphaFoldDB" id="A0A518D515"/>
<sequence>MHTKISVACFLAALAASCSSTPKESVYLRAAETRPISGNEVRGQLLGADGQPLKGRVRAVTETGSTSVGTLRDGTFVLPLISWPVTLVAATDAGEIVCFAEFGPSDEARPIALSEPGAWLDLENTGSTTTRVSVRYRDVPVVGMTLRPGRPERVCVPAGDLVVTFQHDDRRRAVHVDVGATERLVTTPGSK</sequence>
<dbReference type="RefSeq" id="WP_145192064.1">
    <property type="nucleotide sequence ID" value="NZ_CP036290.1"/>
</dbReference>
<proteinExistence type="predicted"/>
<evidence type="ECO:0000313" key="2">
    <source>
        <dbReference type="Proteomes" id="UP000319342"/>
    </source>
</evidence>
<protein>
    <submittedName>
        <fullName evidence="1">Uncharacterized protein</fullName>
    </submittedName>
</protein>
<name>A0A518D515_9BACT</name>
<dbReference type="EMBL" id="CP036290">
    <property type="protein sequence ID" value="QDU86572.1"/>
    <property type="molecule type" value="Genomic_DNA"/>
</dbReference>